<evidence type="ECO:0000259" key="1">
    <source>
        <dbReference type="Pfam" id="PF05299"/>
    </source>
</evidence>
<evidence type="ECO:0000313" key="4">
    <source>
        <dbReference type="Proteomes" id="UP000247586"/>
    </source>
</evidence>
<dbReference type="STRING" id="1293036.GCA_001315825_01687"/>
<dbReference type="InterPro" id="IPR036034">
    <property type="entry name" value="PDZ_sf"/>
</dbReference>
<dbReference type="InterPro" id="IPR040756">
    <property type="entry name" value="Peptidase_M61_N"/>
</dbReference>
<dbReference type="EMBL" id="CP029287">
    <property type="protein sequence ID" value="AWR98895.1"/>
    <property type="molecule type" value="Genomic_DNA"/>
</dbReference>
<evidence type="ECO:0000313" key="3">
    <source>
        <dbReference type="EMBL" id="AWR98895.1"/>
    </source>
</evidence>
<dbReference type="InterPro" id="IPR027268">
    <property type="entry name" value="Peptidase_M4/M1_CTD_sf"/>
</dbReference>
<dbReference type="RefSeq" id="WP_054836724.1">
    <property type="nucleotide sequence ID" value="NZ_BBBA01000009.1"/>
</dbReference>
<reference evidence="3 4" key="1">
    <citation type="submission" date="2018-05" db="EMBL/GenBank/DDBJ databases">
        <title>Complete Genome Sequences of Extremely Thermoacidophilic, Metal-Mobilizing Type-Strain Members of the Archaeal Family Sulfolobaceae: Acidianus brierleyi DSM-1651T, Acidianus sulfidivorans DSM-18786T, Metallosphaera hakonensis DSM-7519T, and Metallosphaera prunae DSM-10039T.</title>
        <authorList>
            <person name="Counts J.A."/>
            <person name="Kelly R.M."/>
        </authorList>
    </citation>
    <scope>NUCLEOTIDE SEQUENCE [LARGE SCALE GENOMIC DNA]</scope>
    <source>
        <strain evidence="3 4">HO1-1</strain>
    </source>
</reference>
<reference evidence="4" key="3">
    <citation type="submission" date="2020-03" db="EMBL/GenBank/DDBJ databases">
        <title>Sequencing and Assembly of Multiple Reported Metal-Biooxidizing Members of the Extremely Thermoacidophilic Archaeal Family Sulfolobaceae.</title>
        <authorList>
            <person name="Counts J.A."/>
            <person name="Kelly R.M."/>
        </authorList>
    </citation>
    <scope>NUCLEOTIDE SEQUENCE [LARGE SCALE GENOMIC DNA]</scope>
    <source>
        <strain evidence="4">HO1-1</strain>
    </source>
</reference>
<dbReference type="SUPFAM" id="SSF55486">
    <property type="entry name" value="Metalloproteases ('zincins'), catalytic domain"/>
    <property type="match status" value="1"/>
</dbReference>
<dbReference type="InterPro" id="IPR007963">
    <property type="entry name" value="Peptidase_M61_catalytic"/>
</dbReference>
<evidence type="ECO:0000259" key="2">
    <source>
        <dbReference type="Pfam" id="PF17899"/>
    </source>
</evidence>
<dbReference type="SUPFAM" id="SSF50156">
    <property type="entry name" value="PDZ domain-like"/>
    <property type="match status" value="1"/>
</dbReference>
<gene>
    <name evidence="3" type="ORF">DFR87_03395</name>
</gene>
<feature type="domain" description="Peptidase M61 catalytic" evidence="1">
    <location>
        <begin position="212"/>
        <end position="323"/>
    </location>
</feature>
<organism evidence="3 4">
    <name type="scientific">Metallosphaera hakonensis JCM 8857 = DSM 7519</name>
    <dbReference type="NCBI Taxonomy" id="1293036"/>
    <lineage>
        <taxon>Archaea</taxon>
        <taxon>Thermoproteota</taxon>
        <taxon>Thermoprotei</taxon>
        <taxon>Sulfolobales</taxon>
        <taxon>Sulfolobaceae</taxon>
        <taxon>Metallosphaera</taxon>
    </lineage>
</organism>
<dbReference type="Gene3D" id="1.10.390.10">
    <property type="entry name" value="Neutral Protease Domain 2"/>
    <property type="match status" value="1"/>
</dbReference>
<dbReference type="AlphaFoldDB" id="A0A2U9ISB2"/>
<dbReference type="Gene3D" id="2.60.40.3650">
    <property type="match status" value="1"/>
</dbReference>
<dbReference type="GeneID" id="36834355"/>
<dbReference type="Pfam" id="PF05299">
    <property type="entry name" value="Peptidase_M61"/>
    <property type="match status" value="1"/>
</dbReference>
<dbReference type="PIRSF" id="PIRSF016493">
    <property type="entry name" value="Glycyl_aminpptds"/>
    <property type="match status" value="1"/>
</dbReference>
<dbReference type="Gene3D" id="2.30.42.10">
    <property type="match status" value="1"/>
</dbReference>
<dbReference type="InterPro" id="IPR024191">
    <property type="entry name" value="Peptidase_M61"/>
</dbReference>
<proteinExistence type="predicted"/>
<dbReference type="Pfam" id="PF17899">
    <property type="entry name" value="Peptidase_M61_N"/>
    <property type="match status" value="1"/>
</dbReference>
<name>A0A2U9ISB2_9CREN</name>
<dbReference type="OrthoDB" id="36892at2157"/>
<keyword evidence="4" id="KW-1185">Reference proteome</keyword>
<sequence>MIFEVTPKPRYIEVIASGREGIVSFPTYLPGSYIIRELERNVVEFEGIRVSKNKFYVKDKFRYLVYASSKDQREAISTSDYLFINPPAVFPYQDKYENYCVKLNVKWPLKTTMEKRGEYYCADDYESFVDSPIQASPILKTIMIDENHEISTIDDVNPGSVKAVLEDIDREMGTSEKYVFFFRRSDRNFGGIEHLNSSAIVVNWDRTDLTLLMAHEYFHRWNVRKFRPLDLDLDLERESYTDLLWFAEGVTDYVAWLSSTRVGAIKPEDAGKYLATAMSKLTFPGARRTSLAESSRTTWIKYYRQDENFLNSSVSYYDGGLLIGLILDMLLRDKGENIFSIFRNIPSRYTFHDIDSYLKSRNIEVLEELIYYPSARILEKLSGMMEIDLVDKDSPYFGIMLDGNKITYVEDGSPADSAGLIPQDVLIATDEIVKNIEVKSHLNVLINREGRVKKFTLMAGKSPGHKVKIAIRGDIARRLLNVDSIDGTSTTNII</sequence>
<protein>
    <submittedName>
        <fullName evidence="3">Peptidase M61</fullName>
    </submittedName>
</protein>
<accession>A0A2U9ISB2</accession>
<dbReference type="KEGG" id="mhk:DFR87_03395"/>
<dbReference type="Proteomes" id="UP000247586">
    <property type="component" value="Chromosome"/>
</dbReference>
<feature type="domain" description="Peptidase M61 N-terminal" evidence="2">
    <location>
        <begin position="21"/>
        <end position="136"/>
    </location>
</feature>
<reference evidence="4" key="2">
    <citation type="submission" date="2020-03" db="EMBL/GenBank/DDBJ databases">
        <title>Complete Genome Sequences of Extremely Thermoacidophilic, Metal-Mobilizing Type-Strain Members of the Archaeal Family Sulfolobaceae: Acidianus brierleyi DSM-1651T, Acidianus sulfidivorans DSM-18786T, Metallosphaera hakonensis DSM-7519T, and Metallosphaera prunae DSM-10039T.</title>
        <authorList>
            <person name="Counts J.A."/>
            <person name="Kelly R.M."/>
        </authorList>
    </citation>
    <scope>NUCLEOTIDE SEQUENCE [LARGE SCALE GENOMIC DNA]</scope>
    <source>
        <strain evidence="4">HO1-1</strain>
    </source>
</reference>